<evidence type="ECO:0000259" key="7">
    <source>
        <dbReference type="SMART" id="SM00829"/>
    </source>
</evidence>
<gene>
    <name evidence="8" type="ORF">RBB75_09750</name>
</gene>
<dbReference type="RefSeq" id="WP_353070318.1">
    <property type="nucleotide sequence ID" value="NZ_CP132932.1"/>
</dbReference>
<keyword evidence="3 6" id="KW-0479">Metal-binding</keyword>
<keyword evidence="5" id="KW-0560">Oxidoreductase</keyword>
<dbReference type="PANTHER" id="PTHR43350:SF21">
    <property type="entry name" value="S-NITROSOMYCOTHIOL REDUCTASE MSCR"/>
    <property type="match status" value="1"/>
</dbReference>
<comment type="similarity">
    <text evidence="2 6">Belongs to the zinc-containing alcohol dehydrogenase family.</text>
</comment>
<evidence type="ECO:0000256" key="5">
    <source>
        <dbReference type="ARBA" id="ARBA00023002"/>
    </source>
</evidence>
<dbReference type="PANTHER" id="PTHR43350">
    <property type="entry name" value="NAD-DEPENDENT ALCOHOL DEHYDROGENASE"/>
    <property type="match status" value="1"/>
</dbReference>
<proteinExistence type="inferred from homology"/>
<sequence>MPTQAQAIVTDGRGHFALEDVTLDDPERNEVLVKIRASGVCHTDFDSMSWGRRIILGHEGAGIVVATGPDVTRVSPGDRVLLNWAIPCGQCFQCRRGAENICEEQPVVPDARYGGNLNSSFHLGTMSTHAIVPSQAVVPINVSIPFPQAAILGCCVMTGFGSVINVARVPEGDSVVVLGCGGVGLSVILGAVHARAAKIIAVDLNSNRLELARRIGATDTVQSLREDTGLLEAAARVRTLTGRGADFAFECTAVPALGAAPLAMVRNGGTAVAVSGIEEFVSIDMQLFEWDKIYINPLYGQCRPFADFPKLLSLYAAGFLKLDEMITRTYPLTELAEAFEHMHLGLNAKGVLLPYGA</sequence>
<accession>A0AAU7ZJQ7</accession>
<dbReference type="InterPro" id="IPR011032">
    <property type="entry name" value="GroES-like_sf"/>
</dbReference>
<comment type="cofactor">
    <cofactor evidence="1 6">
        <name>Zn(2+)</name>
        <dbReference type="ChEBI" id="CHEBI:29105"/>
    </cofactor>
</comment>
<dbReference type="InterPro" id="IPR013154">
    <property type="entry name" value="ADH-like_N"/>
</dbReference>
<name>A0AAU7ZJQ7_9BACT</name>
<dbReference type="Gene3D" id="3.90.180.10">
    <property type="entry name" value="Medium-chain alcohol dehydrogenases, catalytic domain"/>
    <property type="match status" value="1"/>
</dbReference>
<evidence type="ECO:0000313" key="8">
    <source>
        <dbReference type="EMBL" id="XCB28587.1"/>
    </source>
</evidence>
<evidence type="ECO:0000256" key="3">
    <source>
        <dbReference type="ARBA" id="ARBA00022723"/>
    </source>
</evidence>
<dbReference type="SMART" id="SM00829">
    <property type="entry name" value="PKS_ER"/>
    <property type="match status" value="1"/>
</dbReference>
<dbReference type="InterPro" id="IPR036291">
    <property type="entry name" value="NAD(P)-bd_dom_sf"/>
</dbReference>
<dbReference type="Pfam" id="PF00107">
    <property type="entry name" value="ADH_zinc_N"/>
    <property type="match status" value="1"/>
</dbReference>
<organism evidence="8">
    <name type="scientific">Tunturiibacter empetritectus</name>
    <dbReference type="NCBI Taxonomy" id="3069691"/>
    <lineage>
        <taxon>Bacteria</taxon>
        <taxon>Pseudomonadati</taxon>
        <taxon>Acidobacteriota</taxon>
        <taxon>Terriglobia</taxon>
        <taxon>Terriglobales</taxon>
        <taxon>Acidobacteriaceae</taxon>
        <taxon>Tunturiibacter</taxon>
    </lineage>
</organism>
<dbReference type="KEGG" id="temp:RBB75_09750"/>
<dbReference type="SUPFAM" id="SSF51735">
    <property type="entry name" value="NAD(P)-binding Rossmann-fold domains"/>
    <property type="match status" value="1"/>
</dbReference>
<dbReference type="InterPro" id="IPR002328">
    <property type="entry name" value="ADH_Zn_CS"/>
</dbReference>
<dbReference type="AlphaFoldDB" id="A0AAU7ZJQ7"/>
<evidence type="ECO:0000256" key="2">
    <source>
        <dbReference type="ARBA" id="ARBA00008072"/>
    </source>
</evidence>
<dbReference type="GO" id="GO:0016616">
    <property type="term" value="F:oxidoreductase activity, acting on the CH-OH group of donors, NAD or NADP as acceptor"/>
    <property type="evidence" value="ECO:0007669"/>
    <property type="project" value="UniProtKB-ARBA"/>
</dbReference>
<dbReference type="PROSITE" id="PS00059">
    <property type="entry name" value="ADH_ZINC"/>
    <property type="match status" value="1"/>
</dbReference>
<dbReference type="EMBL" id="CP132932">
    <property type="protein sequence ID" value="XCB28587.1"/>
    <property type="molecule type" value="Genomic_DNA"/>
</dbReference>
<dbReference type="Pfam" id="PF08240">
    <property type="entry name" value="ADH_N"/>
    <property type="match status" value="1"/>
</dbReference>
<reference evidence="8" key="1">
    <citation type="submission" date="2023-08" db="EMBL/GenBank/DDBJ databases">
        <authorList>
            <person name="Messyasz A."/>
            <person name="Mannisto M.K."/>
            <person name="Kerkhof L.J."/>
            <person name="Haggblom M."/>
        </authorList>
    </citation>
    <scope>NUCLEOTIDE SEQUENCE</scope>
    <source>
        <strain evidence="8">M8UP23</strain>
    </source>
</reference>
<dbReference type="GO" id="GO:0008270">
    <property type="term" value="F:zinc ion binding"/>
    <property type="evidence" value="ECO:0007669"/>
    <property type="project" value="InterPro"/>
</dbReference>
<protein>
    <submittedName>
        <fullName evidence="8">Alcohol dehydrogenase catalytic domain-containing protein</fullName>
    </submittedName>
</protein>
<reference evidence="8" key="2">
    <citation type="journal article" date="2024" name="Environ. Microbiol.">
        <title>Genome analysis and description of Tunturibacter gen. nov. expands the diversity of Terriglobia in tundra soils.</title>
        <authorList>
            <person name="Messyasz A."/>
            <person name="Mannisto M.K."/>
            <person name="Kerkhof L.J."/>
            <person name="Haggblom M.M."/>
        </authorList>
    </citation>
    <scope>NUCLEOTIDE SEQUENCE</scope>
    <source>
        <strain evidence="8">M8UP23</strain>
    </source>
</reference>
<dbReference type="FunFam" id="3.40.50.720:FF:000003">
    <property type="entry name" value="S-(hydroxymethyl)glutathione dehydrogenase"/>
    <property type="match status" value="1"/>
</dbReference>
<feature type="domain" description="Enoyl reductase (ER)" evidence="7">
    <location>
        <begin position="12"/>
        <end position="352"/>
    </location>
</feature>
<dbReference type="SUPFAM" id="SSF50129">
    <property type="entry name" value="GroES-like"/>
    <property type="match status" value="2"/>
</dbReference>
<evidence type="ECO:0000256" key="6">
    <source>
        <dbReference type="RuleBase" id="RU361277"/>
    </source>
</evidence>
<keyword evidence="4 6" id="KW-0862">Zinc</keyword>
<dbReference type="Gene3D" id="3.40.50.720">
    <property type="entry name" value="NAD(P)-binding Rossmann-like Domain"/>
    <property type="match status" value="1"/>
</dbReference>
<evidence type="ECO:0000256" key="1">
    <source>
        <dbReference type="ARBA" id="ARBA00001947"/>
    </source>
</evidence>
<evidence type="ECO:0000256" key="4">
    <source>
        <dbReference type="ARBA" id="ARBA00022833"/>
    </source>
</evidence>
<dbReference type="InterPro" id="IPR013149">
    <property type="entry name" value="ADH-like_C"/>
</dbReference>
<dbReference type="InterPro" id="IPR020843">
    <property type="entry name" value="ER"/>
</dbReference>